<feature type="transmembrane region" description="Helical" evidence="1">
    <location>
        <begin position="12"/>
        <end position="35"/>
    </location>
</feature>
<keyword evidence="1" id="KW-0812">Transmembrane</keyword>
<dbReference type="InterPro" id="IPR000160">
    <property type="entry name" value="GGDEF_dom"/>
</dbReference>
<dbReference type="PANTHER" id="PTHR45138">
    <property type="entry name" value="REGULATORY COMPONENTS OF SENSORY TRANSDUCTION SYSTEM"/>
    <property type="match status" value="1"/>
</dbReference>
<name>A0AAJ5JL05_9ENTE</name>
<dbReference type="GO" id="GO:0043709">
    <property type="term" value="P:cell adhesion involved in single-species biofilm formation"/>
    <property type="evidence" value="ECO:0007669"/>
    <property type="project" value="TreeGrafter"/>
</dbReference>
<evidence type="ECO:0000313" key="3">
    <source>
        <dbReference type="EMBL" id="QCA28017.1"/>
    </source>
</evidence>
<protein>
    <submittedName>
        <fullName evidence="4">Diguanylate cyclase</fullName>
    </submittedName>
</protein>
<feature type="transmembrane region" description="Helical" evidence="1">
    <location>
        <begin position="156"/>
        <end position="174"/>
    </location>
</feature>
<dbReference type="EMBL" id="SRHU01000026">
    <property type="protein sequence ID" value="TFZ40294.1"/>
    <property type="molecule type" value="Genomic_DNA"/>
</dbReference>
<dbReference type="Pfam" id="PF00990">
    <property type="entry name" value="GGDEF"/>
    <property type="match status" value="1"/>
</dbReference>
<dbReference type="InterPro" id="IPR029787">
    <property type="entry name" value="Nucleotide_cyclase"/>
</dbReference>
<gene>
    <name evidence="4" type="ORF">E4031_07810</name>
    <name evidence="3" type="ORF">E4Z98_01105</name>
</gene>
<keyword evidence="1" id="KW-0472">Membrane</keyword>
<keyword evidence="5" id="KW-1185">Reference proteome</keyword>
<keyword evidence="1" id="KW-1133">Transmembrane helix</keyword>
<dbReference type="InterPro" id="IPR043128">
    <property type="entry name" value="Rev_trsase/Diguanyl_cyclase"/>
</dbReference>
<organism evidence="4 6">
    <name type="scientific">Vagococcus xieshaowenii</name>
    <dbReference type="NCBI Taxonomy" id="2562451"/>
    <lineage>
        <taxon>Bacteria</taxon>
        <taxon>Bacillati</taxon>
        <taxon>Bacillota</taxon>
        <taxon>Bacilli</taxon>
        <taxon>Lactobacillales</taxon>
        <taxon>Enterococcaceae</taxon>
        <taxon>Vagococcus</taxon>
    </lineage>
</organism>
<dbReference type="CDD" id="cd01949">
    <property type="entry name" value="GGDEF"/>
    <property type="match status" value="1"/>
</dbReference>
<evidence type="ECO:0000256" key="1">
    <source>
        <dbReference type="SAM" id="Phobius"/>
    </source>
</evidence>
<feature type="transmembrane region" description="Helical" evidence="1">
    <location>
        <begin position="85"/>
        <end position="110"/>
    </location>
</feature>
<accession>A0AAJ5JL05</accession>
<dbReference type="Proteomes" id="UP000296883">
    <property type="component" value="Chromosome"/>
</dbReference>
<dbReference type="InterPro" id="IPR050469">
    <property type="entry name" value="Diguanylate_Cyclase"/>
</dbReference>
<dbReference type="SMART" id="SM00267">
    <property type="entry name" value="GGDEF"/>
    <property type="match status" value="1"/>
</dbReference>
<dbReference type="GO" id="GO:0005886">
    <property type="term" value="C:plasma membrane"/>
    <property type="evidence" value="ECO:0007669"/>
    <property type="project" value="TreeGrafter"/>
</dbReference>
<reference evidence="4 6" key="1">
    <citation type="submission" date="2019-03" db="EMBL/GenBank/DDBJ databases">
        <title>Vagococcus sp. was isolated fron gut of Carduelis flavirostris.</title>
        <authorList>
            <person name="Ge Y."/>
        </authorList>
    </citation>
    <scope>NUCLEOTIDE SEQUENCE [LARGE SCALE GENOMIC DNA]</scope>
    <source>
        <strain evidence="4 6">CF-210</strain>
    </source>
</reference>
<dbReference type="AlphaFoldDB" id="A0AAJ5JL05"/>
<evidence type="ECO:0000313" key="5">
    <source>
        <dbReference type="Proteomes" id="UP000296883"/>
    </source>
</evidence>
<feature type="transmembrane region" description="Helical" evidence="1">
    <location>
        <begin position="116"/>
        <end position="144"/>
    </location>
</feature>
<dbReference type="GO" id="GO:0052621">
    <property type="term" value="F:diguanylate cyclase activity"/>
    <property type="evidence" value="ECO:0007669"/>
    <property type="project" value="TreeGrafter"/>
</dbReference>
<dbReference type="PROSITE" id="PS50887">
    <property type="entry name" value="GGDEF"/>
    <property type="match status" value="1"/>
</dbReference>
<sequence>MNSIETIISSVSVNISIIFSSILLMYFGILKKIILRPPVQLKQFNEMKMSRSTRIHSGIIFAIACYLLSINGIQIDQWQTVDTRYLLIYFVMYYASTLSGMVCGLLFMAIKSVVILLYGFPILSVEFLNNLFLTGATLIIAYFCTRNKSKTWLNNSIFLIILFIVRAVLIYNYIPYIDNQEWSPNLLAYYLITTGLFVIVFTLIKSSTQLINSIITYKLSAQIDSLTYLFNRSALLEHFDTILRRYLPNDKQPPYVISLGLIDLDIFKEINDEHGHAIGDQILAEFSNEMKEHFVTNFLYRFGGDEFVMMFIEDPSTVNSHVTQFITHVQAHIFLEKVKPMKLSISVGLTHAVLNEDLDLQSLLSQADDALYEAKDNGKNQLVTYNETMKLS</sequence>
<dbReference type="Proteomes" id="UP000297725">
    <property type="component" value="Unassembled WGS sequence"/>
</dbReference>
<evidence type="ECO:0000259" key="2">
    <source>
        <dbReference type="PROSITE" id="PS50887"/>
    </source>
</evidence>
<feature type="transmembrane region" description="Helical" evidence="1">
    <location>
        <begin position="186"/>
        <end position="204"/>
    </location>
</feature>
<dbReference type="EMBL" id="CP038865">
    <property type="protein sequence ID" value="QCA28017.1"/>
    <property type="molecule type" value="Genomic_DNA"/>
</dbReference>
<feature type="domain" description="GGDEF" evidence="2">
    <location>
        <begin position="255"/>
        <end position="387"/>
    </location>
</feature>
<reference evidence="3 5" key="2">
    <citation type="journal article" date="2020" name="Int. J. Syst. Evol. Microbiol.">
        <title>Vagococcus xieshaowenii sp. nov., isolated from snow finch (Montifringilla taczanowskii) cloacal content.</title>
        <authorList>
            <person name="Ge Y."/>
            <person name="Yang J."/>
            <person name="Lai X.H."/>
            <person name="Zhang G."/>
            <person name="Jin D."/>
            <person name="Lu S."/>
            <person name="Wang B."/>
            <person name="Huang Y."/>
            <person name="Huang Y."/>
            <person name="Ren Z."/>
            <person name="Zhang X."/>
            <person name="Xu J."/>
        </authorList>
    </citation>
    <scope>NUCLEOTIDE SEQUENCE [LARGE SCALE GENOMIC DNA]</scope>
    <source>
        <strain evidence="3">Personal::cf-49</strain>
        <strain evidence="5">personal::cf-49</strain>
    </source>
</reference>
<dbReference type="GO" id="GO:1902201">
    <property type="term" value="P:negative regulation of bacterial-type flagellum-dependent cell motility"/>
    <property type="evidence" value="ECO:0007669"/>
    <property type="project" value="TreeGrafter"/>
</dbReference>
<dbReference type="NCBIfam" id="TIGR00254">
    <property type="entry name" value="GGDEF"/>
    <property type="match status" value="1"/>
</dbReference>
<evidence type="ECO:0000313" key="6">
    <source>
        <dbReference type="Proteomes" id="UP000297725"/>
    </source>
</evidence>
<dbReference type="SUPFAM" id="SSF55073">
    <property type="entry name" value="Nucleotide cyclase"/>
    <property type="match status" value="1"/>
</dbReference>
<dbReference type="PANTHER" id="PTHR45138:SF9">
    <property type="entry name" value="DIGUANYLATE CYCLASE DGCM-RELATED"/>
    <property type="match status" value="1"/>
</dbReference>
<dbReference type="RefSeq" id="WP_135254899.1">
    <property type="nucleotide sequence ID" value="NZ_CP038865.1"/>
</dbReference>
<feature type="transmembrane region" description="Helical" evidence="1">
    <location>
        <begin position="55"/>
        <end position="73"/>
    </location>
</feature>
<proteinExistence type="predicted"/>
<dbReference type="Gene3D" id="3.30.70.270">
    <property type="match status" value="1"/>
</dbReference>
<evidence type="ECO:0000313" key="4">
    <source>
        <dbReference type="EMBL" id="TFZ40294.1"/>
    </source>
</evidence>